<evidence type="ECO:0000313" key="11">
    <source>
        <dbReference type="EMBL" id="RKQ61929.1"/>
    </source>
</evidence>
<comment type="caution">
    <text evidence="11">The sequence shown here is derived from an EMBL/GenBank/DDBJ whole genome shotgun (WGS) entry which is preliminary data.</text>
</comment>
<keyword evidence="3 9" id="KW-1003">Cell membrane</keyword>
<feature type="transmembrane region" description="Helical" evidence="9">
    <location>
        <begin position="32"/>
        <end position="51"/>
    </location>
</feature>
<dbReference type="GO" id="GO:0005886">
    <property type="term" value="C:plasma membrane"/>
    <property type="evidence" value="ECO:0007669"/>
    <property type="project" value="UniProtKB-UniRule"/>
</dbReference>
<dbReference type="InterPro" id="IPR038379">
    <property type="entry name" value="SecE_sf"/>
</dbReference>
<protein>
    <recommendedName>
        <fullName evidence="9">Protein translocase subunit SecE</fullName>
    </recommendedName>
</protein>
<comment type="caution">
    <text evidence="9">Lacks conserved residue(s) required for the propagation of feature annotation.</text>
</comment>
<dbReference type="Gene3D" id="1.20.5.1030">
    <property type="entry name" value="Preprotein translocase secy subunit"/>
    <property type="match status" value="1"/>
</dbReference>
<name>A0A495BL73_VOGIN</name>
<dbReference type="AlphaFoldDB" id="A0A495BL73"/>
<comment type="function">
    <text evidence="9">Essential subunit of the Sec protein translocation channel SecYEG. Clamps together the 2 halves of SecY. May contact the channel plug during translocation.</text>
</comment>
<evidence type="ECO:0000313" key="13">
    <source>
        <dbReference type="Proteomes" id="UP001221566"/>
    </source>
</evidence>
<feature type="transmembrane region" description="Helical" evidence="9">
    <location>
        <begin position="85"/>
        <end position="110"/>
    </location>
</feature>
<keyword evidence="7 9" id="KW-0811">Translocation</keyword>
<dbReference type="EMBL" id="RBID01000007">
    <property type="protein sequence ID" value="RKQ61929.1"/>
    <property type="molecule type" value="Genomic_DNA"/>
</dbReference>
<organism evidence="11 12">
    <name type="scientific">Vogesella indigofera</name>
    <name type="common">Pseudomonas indigofera</name>
    <dbReference type="NCBI Taxonomy" id="45465"/>
    <lineage>
        <taxon>Bacteria</taxon>
        <taxon>Pseudomonadati</taxon>
        <taxon>Pseudomonadota</taxon>
        <taxon>Betaproteobacteria</taxon>
        <taxon>Neisseriales</taxon>
        <taxon>Chromobacteriaceae</taxon>
        <taxon>Vogesella</taxon>
    </lineage>
</organism>
<dbReference type="GO" id="GO:0009306">
    <property type="term" value="P:protein secretion"/>
    <property type="evidence" value="ECO:0007669"/>
    <property type="project" value="UniProtKB-UniRule"/>
</dbReference>
<comment type="similarity">
    <text evidence="9">Belongs to the SecE/SEC61-gamma family.</text>
</comment>
<dbReference type="EMBL" id="JAQQKY010000008">
    <property type="protein sequence ID" value="MDC7691796.1"/>
    <property type="molecule type" value="Genomic_DNA"/>
</dbReference>
<dbReference type="Proteomes" id="UP000279384">
    <property type="component" value="Unassembled WGS sequence"/>
</dbReference>
<dbReference type="InterPro" id="IPR001901">
    <property type="entry name" value="Translocase_SecE/Sec61-g"/>
</dbReference>
<feature type="transmembrane region" description="Helical" evidence="9">
    <location>
        <begin position="7"/>
        <end position="26"/>
    </location>
</feature>
<evidence type="ECO:0000313" key="10">
    <source>
        <dbReference type="EMBL" id="MDC7691796.1"/>
    </source>
</evidence>
<dbReference type="NCBIfam" id="NF004371">
    <property type="entry name" value="PRK05740.1-1"/>
    <property type="match status" value="1"/>
</dbReference>
<reference evidence="10 13" key="2">
    <citation type="submission" date="2023-01" db="EMBL/GenBank/DDBJ databases">
        <title>Novel species of the genus Vogesella isolated from rivers.</title>
        <authorList>
            <person name="Lu H."/>
        </authorList>
    </citation>
    <scope>NUCLEOTIDE SEQUENCE [LARGE SCALE GENOMIC DNA]</scope>
    <source>
        <strain evidence="10 13">SH7W</strain>
    </source>
</reference>
<keyword evidence="13" id="KW-1185">Reference proteome</keyword>
<evidence type="ECO:0000256" key="8">
    <source>
        <dbReference type="ARBA" id="ARBA00023136"/>
    </source>
</evidence>
<proteinExistence type="inferred from homology"/>
<keyword evidence="6 9" id="KW-1133">Transmembrane helix</keyword>
<accession>A0A495BL73</accession>
<evidence type="ECO:0000256" key="4">
    <source>
        <dbReference type="ARBA" id="ARBA00022692"/>
    </source>
</evidence>
<dbReference type="PRINTS" id="PR01650">
    <property type="entry name" value="SECETRNLCASE"/>
</dbReference>
<evidence type="ECO:0000256" key="5">
    <source>
        <dbReference type="ARBA" id="ARBA00022927"/>
    </source>
</evidence>
<dbReference type="PANTHER" id="PTHR33910">
    <property type="entry name" value="PROTEIN TRANSLOCASE SUBUNIT SECE"/>
    <property type="match status" value="1"/>
</dbReference>
<dbReference type="GO" id="GO:0006605">
    <property type="term" value="P:protein targeting"/>
    <property type="evidence" value="ECO:0007669"/>
    <property type="project" value="UniProtKB-UniRule"/>
</dbReference>
<dbReference type="Proteomes" id="UP001221566">
    <property type="component" value="Unassembled WGS sequence"/>
</dbReference>
<dbReference type="Pfam" id="PF00584">
    <property type="entry name" value="SecE"/>
    <property type="match status" value="1"/>
</dbReference>
<dbReference type="InterPro" id="IPR005807">
    <property type="entry name" value="SecE_bac"/>
</dbReference>
<evidence type="ECO:0000256" key="1">
    <source>
        <dbReference type="ARBA" id="ARBA00004370"/>
    </source>
</evidence>
<evidence type="ECO:0000256" key="7">
    <source>
        <dbReference type="ARBA" id="ARBA00023010"/>
    </source>
</evidence>
<evidence type="ECO:0000256" key="6">
    <source>
        <dbReference type="ARBA" id="ARBA00022989"/>
    </source>
</evidence>
<keyword evidence="2 9" id="KW-0813">Transport</keyword>
<sequence>MEMQDRLKLVAAILVLVAGVVGFYLLPADQGVLRALLFVVSIAIAAGVVWLSSPGKQFVLYAQESLVEAKKVVWPTRKEATQMTLMVFVFVLVLSLFMWLVDSSLSWLFYDVLLNRG</sequence>
<dbReference type="RefSeq" id="WP_082133841.1">
    <property type="nucleotide sequence ID" value="NZ_JAQQKY010000008.1"/>
</dbReference>
<evidence type="ECO:0000256" key="9">
    <source>
        <dbReference type="HAMAP-Rule" id="MF_00422"/>
    </source>
</evidence>
<keyword evidence="4 9" id="KW-0812">Transmembrane</keyword>
<dbReference type="HAMAP" id="MF_00422">
    <property type="entry name" value="SecE"/>
    <property type="match status" value="1"/>
</dbReference>
<comment type="subcellular location">
    <subcellularLocation>
        <location evidence="1">Membrane</location>
    </subcellularLocation>
</comment>
<keyword evidence="8 9" id="KW-0472">Membrane</keyword>
<dbReference type="GO" id="GO:0065002">
    <property type="term" value="P:intracellular protein transmembrane transport"/>
    <property type="evidence" value="ECO:0007669"/>
    <property type="project" value="UniProtKB-UniRule"/>
</dbReference>
<evidence type="ECO:0000256" key="2">
    <source>
        <dbReference type="ARBA" id="ARBA00022448"/>
    </source>
</evidence>
<comment type="subunit">
    <text evidence="9">Component of the Sec protein translocase complex. Heterotrimer consisting of SecY, SecE and SecG subunits. The heterotrimers can form oligomers, although 1 heterotrimer is thought to be able to translocate proteins. Interacts with the ribosome. Interacts with SecDF, and other proteins may be involved. Interacts with SecA.</text>
</comment>
<evidence type="ECO:0000313" key="12">
    <source>
        <dbReference type="Proteomes" id="UP000279384"/>
    </source>
</evidence>
<dbReference type="NCBIfam" id="TIGR00964">
    <property type="entry name" value="secE_bact"/>
    <property type="match status" value="1"/>
</dbReference>
<evidence type="ECO:0000256" key="3">
    <source>
        <dbReference type="ARBA" id="ARBA00022475"/>
    </source>
</evidence>
<dbReference type="GO" id="GO:0008320">
    <property type="term" value="F:protein transmembrane transporter activity"/>
    <property type="evidence" value="ECO:0007669"/>
    <property type="project" value="UniProtKB-UniRule"/>
</dbReference>
<reference evidence="11 12" key="1">
    <citation type="submission" date="2018-10" db="EMBL/GenBank/DDBJ databases">
        <title>Genomic Encyclopedia of Type Strains, Phase IV (KMG-IV): sequencing the most valuable type-strain genomes for metagenomic binning, comparative biology and taxonomic classification.</title>
        <authorList>
            <person name="Goeker M."/>
        </authorList>
    </citation>
    <scope>NUCLEOTIDE SEQUENCE [LARGE SCALE GENOMIC DNA]</scope>
    <source>
        <strain evidence="11 12">DSM 3303</strain>
    </source>
</reference>
<keyword evidence="5 9" id="KW-0653">Protein transport</keyword>
<dbReference type="PANTHER" id="PTHR33910:SF1">
    <property type="entry name" value="PROTEIN TRANSLOCASE SUBUNIT SECE"/>
    <property type="match status" value="1"/>
</dbReference>
<gene>
    <name evidence="9 10" type="primary">secE</name>
    <name evidence="11" type="ORF">C8E02_0447</name>
    <name evidence="10" type="ORF">PQU93_13550</name>
</gene>
<dbReference type="GO" id="GO:0043952">
    <property type="term" value="P:protein transport by the Sec complex"/>
    <property type="evidence" value="ECO:0007669"/>
    <property type="project" value="UniProtKB-UniRule"/>
</dbReference>